<dbReference type="PANTHER" id="PTHR43135">
    <property type="entry name" value="ALPHA-D-RIBOSE 1-METHYLPHOSPHONATE 5-TRIPHOSPHATE DIPHOSPHATASE"/>
    <property type="match status" value="1"/>
</dbReference>
<dbReference type="SUPFAM" id="SSF51556">
    <property type="entry name" value="Metallo-dependent hydrolases"/>
    <property type="match status" value="1"/>
</dbReference>
<dbReference type="AlphaFoldDB" id="A0A3N4PUJ3"/>
<dbReference type="PROSITE" id="PS51257">
    <property type="entry name" value="PROKAR_LIPOPROTEIN"/>
    <property type="match status" value="1"/>
</dbReference>
<gene>
    <name evidence="2" type="ORF">EGT74_02770</name>
</gene>
<reference evidence="2 3" key="1">
    <citation type="submission" date="2018-11" db="EMBL/GenBank/DDBJ databases">
        <title>Chitinophaga lutea sp.nov., isolate from arsenic contaminated soil.</title>
        <authorList>
            <person name="Zong Y."/>
        </authorList>
    </citation>
    <scope>NUCLEOTIDE SEQUENCE [LARGE SCALE GENOMIC DNA]</scope>
    <source>
        <strain evidence="2 3">ZY74</strain>
    </source>
</reference>
<dbReference type="InterPro" id="IPR051781">
    <property type="entry name" value="Metallo-dep_Hydrolase"/>
</dbReference>
<dbReference type="Pfam" id="PF01979">
    <property type="entry name" value="Amidohydro_1"/>
    <property type="match status" value="1"/>
</dbReference>
<proteinExistence type="predicted"/>
<dbReference type="GO" id="GO:0016810">
    <property type="term" value="F:hydrolase activity, acting on carbon-nitrogen (but not peptide) bonds"/>
    <property type="evidence" value="ECO:0007669"/>
    <property type="project" value="InterPro"/>
</dbReference>
<sequence length="495" mass="53978">MLRTSLLLPLLLFACIFLGSRPPGVDPARLLLKDVNLIDGTGAAAKPHMDLLIENGVIVAIGKNLSGDNASIVTLTGKTIMPALISAHVHVGTLNGTTASAEHYTKPNILRQLKLYQDYGVLQLLVMGTDRPLLFENGFYDSSLNGSLPGARYHSAGFGFAAPGGTPPPVNGMDRVNRPANAEQARRQVDTLAGLHVKTIKMWVDNLGSTTPRLQPEVCRALIDAAHRNGMLAAAHLFYREDARRLVADRLDIIAHSIRDQEVDDALLRDMKARNIIYIPTLALDKFAYSYGDTPPWLNDPFFKQSLEPGTHDMISAPAYRQQMKTSPAYQRSKTAHQVALKNVYRIHKAGILVALGTDSGASAIRAQGFSEHLELELLVEAGLTPLEAITAGTLNAARALRVDRQYGTLEKGKVADLLILYSDPSFSVANTRNIAAVYKAGREVSKGPFAGADVTASGLLQPLYTLPLRSVFFYCRSVASYVDTTVIFRRRLHF</sequence>
<keyword evidence="3" id="KW-1185">Reference proteome</keyword>
<dbReference type="SUPFAM" id="SSF51338">
    <property type="entry name" value="Composite domain of metallo-dependent hydrolases"/>
    <property type="match status" value="1"/>
</dbReference>
<dbReference type="OrthoDB" id="9797498at2"/>
<feature type="domain" description="Amidohydrolase-related" evidence="1">
    <location>
        <begin position="79"/>
        <end position="445"/>
    </location>
</feature>
<dbReference type="EMBL" id="RPDH01000001">
    <property type="protein sequence ID" value="RPE12493.1"/>
    <property type="molecule type" value="Genomic_DNA"/>
</dbReference>
<name>A0A3N4PUJ3_9BACT</name>
<dbReference type="Gene3D" id="2.30.40.10">
    <property type="entry name" value="Urease, subunit C, domain 1"/>
    <property type="match status" value="1"/>
</dbReference>
<comment type="caution">
    <text evidence="2">The sequence shown here is derived from an EMBL/GenBank/DDBJ whole genome shotgun (WGS) entry which is preliminary data.</text>
</comment>
<dbReference type="Gene3D" id="3.40.50.10910">
    <property type="entry name" value="Amidohydrolase"/>
    <property type="match status" value="1"/>
</dbReference>
<evidence type="ECO:0000259" key="1">
    <source>
        <dbReference type="Pfam" id="PF01979"/>
    </source>
</evidence>
<evidence type="ECO:0000313" key="2">
    <source>
        <dbReference type="EMBL" id="RPE12493.1"/>
    </source>
</evidence>
<dbReference type="InterPro" id="IPR006680">
    <property type="entry name" value="Amidohydro-rel"/>
</dbReference>
<keyword evidence="2" id="KW-0378">Hydrolase</keyword>
<dbReference type="PANTHER" id="PTHR43135:SF3">
    <property type="entry name" value="ALPHA-D-RIBOSE 1-METHYLPHOSPHONATE 5-TRIPHOSPHATE DIPHOSPHATASE"/>
    <property type="match status" value="1"/>
</dbReference>
<dbReference type="Gene3D" id="1.20.58.520">
    <property type="entry name" value="Amidohydrolase"/>
    <property type="match status" value="1"/>
</dbReference>
<dbReference type="Gene3D" id="3.30.110.90">
    <property type="entry name" value="Amidohydrolase"/>
    <property type="match status" value="1"/>
</dbReference>
<dbReference type="RefSeq" id="WP_123845004.1">
    <property type="nucleotide sequence ID" value="NZ_RPDH01000001.1"/>
</dbReference>
<dbReference type="InterPro" id="IPR032466">
    <property type="entry name" value="Metal_Hydrolase"/>
</dbReference>
<dbReference type="Proteomes" id="UP000278351">
    <property type="component" value="Unassembled WGS sequence"/>
</dbReference>
<organism evidence="2 3">
    <name type="scientific">Chitinophaga lutea</name>
    <dbReference type="NCBI Taxonomy" id="2488634"/>
    <lineage>
        <taxon>Bacteria</taxon>
        <taxon>Pseudomonadati</taxon>
        <taxon>Bacteroidota</taxon>
        <taxon>Chitinophagia</taxon>
        <taxon>Chitinophagales</taxon>
        <taxon>Chitinophagaceae</taxon>
        <taxon>Chitinophaga</taxon>
    </lineage>
</organism>
<accession>A0A3N4PUJ3</accession>
<evidence type="ECO:0000313" key="3">
    <source>
        <dbReference type="Proteomes" id="UP000278351"/>
    </source>
</evidence>
<protein>
    <submittedName>
        <fullName evidence="2">Amidohydrolase</fullName>
    </submittedName>
</protein>
<dbReference type="InterPro" id="IPR011059">
    <property type="entry name" value="Metal-dep_hydrolase_composite"/>
</dbReference>